<feature type="chain" id="PRO_5032997488" evidence="1">
    <location>
        <begin position="22"/>
        <end position="390"/>
    </location>
</feature>
<dbReference type="RefSeq" id="WP_160753278.1">
    <property type="nucleotide sequence ID" value="NZ_WTYA01000006.1"/>
</dbReference>
<comment type="caution">
    <text evidence="3">The sequence shown here is derived from an EMBL/GenBank/DDBJ whole genome shotgun (WGS) entry which is preliminary data.</text>
</comment>
<dbReference type="AlphaFoldDB" id="A0A845AKA5"/>
<dbReference type="PANTHER" id="PTHR43283">
    <property type="entry name" value="BETA-LACTAMASE-RELATED"/>
    <property type="match status" value="1"/>
</dbReference>
<dbReference type="Pfam" id="PF00144">
    <property type="entry name" value="Beta-lactamase"/>
    <property type="match status" value="1"/>
</dbReference>
<feature type="signal peptide" evidence="1">
    <location>
        <begin position="1"/>
        <end position="21"/>
    </location>
</feature>
<dbReference type="PANTHER" id="PTHR43283:SF14">
    <property type="entry name" value="BLL8153 PROTEIN"/>
    <property type="match status" value="1"/>
</dbReference>
<dbReference type="Gene3D" id="3.40.710.10">
    <property type="entry name" value="DD-peptidase/beta-lactamase superfamily"/>
    <property type="match status" value="1"/>
</dbReference>
<dbReference type="InterPro" id="IPR012338">
    <property type="entry name" value="Beta-lactam/transpept-like"/>
</dbReference>
<proteinExistence type="predicted"/>
<dbReference type="GO" id="GO:0016787">
    <property type="term" value="F:hydrolase activity"/>
    <property type="evidence" value="ECO:0007669"/>
    <property type="project" value="UniProtKB-KW"/>
</dbReference>
<dbReference type="InterPro" id="IPR050789">
    <property type="entry name" value="Diverse_Enzym_Activities"/>
</dbReference>
<feature type="domain" description="Beta-lactamase-related" evidence="2">
    <location>
        <begin position="91"/>
        <end position="269"/>
    </location>
</feature>
<dbReference type="Proteomes" id="UP000439780">
    <property type="component" value="Unassembled WGS sequence"/>
</dbReference>
<evidence type="ECO:0000313" key="4">
    <source>
        <dbReference type="Proteomes" id="UP000439780"/>
    </source>
</evidence>
<name>A0A845AKA5_9SPHN</name>
<dbReference type="EMBL" id="WTYA01000006">
    <property type="protein sequence ID" value="MXP28976.1"/>
    <property type="molecule type" value="Genomic_DNA"/>
</dbReference>
<organism evidence="3 4">
    <name type="scientific">Qipengyuania algicida</name>
    <dbReference type="NCBI Taxonomy" id="1836209"/>
    <lineage>
        <taxon>Bacteria</taxon>
        <taxon>Pseudomonadati</taxon>
        <taxon>Pseudomonadota</taxon>
        <taxon>Alphaproteobacteria</taxon>
        <taxon>Sphingomonadales</taxon>
        <taxon>Erythrobacteraceae</taxon>
        <taxon>Qipengyuania</taxon>
    </lineage>
</organism>
<evidence type="ECO:0000256" key="1">
    <source>
        <dbReference type="SAM" id="SignalP"/>
    </source>
</evidence>
<dbReference type="InterPro" id="IPR001466">
    <property type="entry name" value="Beta-lactam-related"/>
</dbReference>
<dbReference type="OrthoDB" id="9814204at2"/>
<sequence length="390" mass="42274">MKTFIATLGALSLASCASVQGDAGPSLTVATKPAKQLDMADAGVLFWNQATRTDRFRHMEDFYAGLEVAPAPHVRKLPKGEPLDAATIAKVDGYLEQMNAAGIMVLQDGKVRYEHYRLGFGPKQRWTSFSVAKSFTSTLLGAAIKDGYITSLSDPVTKYLPQLKGSAYDGVTIEQIATMTSGVKWNEDYTDPKSDVAQMLATKPVPGETQEITYAKTLKREAPAGTKWVYKTLETGLLGDIVSAATHQSLAAYAKQKIVDPAGFAGPLFWMTDLTGSNIGGCCLSIRLSDYARMGQWVMEGGQPSVPKGWFAKAGSPEVHFDDGYGYGYQWWTYPDGNFGAIGIFGQYITIVPSQRLVVAVVSDYKTATGDGLTAARRALWKTLIDATKR</sequence>
<dbReference type="PROSITE" id="PS51257">
    <property type="entry name" value="PROKAR_LIPOPROTEIN"/>
    <property type="match status" value="1"/>
</dbReference>
<reference evidence="3 4" key="1">
    <citation type="submission" date="2019-12" db="EMBL/GenBank/DDBJ databases">
        <title>Genomic-based taxomic classification of the family Erythrobacteraceae.</title>
        <authorList>
            <person name="Xu L."/>
        </authorList>
    </citation>
    <scope>NUCLEOTIDE SEQUENCE [LARGE SCALE GENOMIC DNA]</scope>
    <source>
        <strain evidence="3 4">KEMB 9005-328</strain>
    </source>
</reference>
<evidence type="ECO:0000313" key="3">
    <source>
        <dbReference type="EMBL" id="MXP28976.1"/>
    </source>
</evidence>
<keyword evidence="3" id="KW-0378">Hydrolase</keyword>
<accession>A0A845AKA5</accession>
<dbReference type="SUPFAM" id="SSF56601">
    <property type="entry name" value="beta-lactamase/transpeptidase-like"/>
    <property type="match status" value="1"/>
</dbReference>
<protein>
    <submittedName>
        <fullName evidence="3">Serine hydrolase</fullName>
    </submittedName>
</protein>
<keyword evidence="1" id="KW-0732">Signal</keyword>
<evidence type="ECO:0000259" key="2">
    <source>
        <dbReference type="Pfam" id="PF00144"/>
    </source>
</evidence>
<gene>
    <name evidence="3" type="ORF">GRI58_09090</name>
</gene>
<keyword evidence="4" id="KW-1185">Reference proteome</keyword>